<evidence type="ECO:0000313" key="9">
    <source>
        <dbReference type="Proteomes" id="UP001230051"/>
    </source>
</evidence>
<organism evidence="8 9">
    <name type="scientific">Acipenser oxyrinchus oxyrinchus</name>
    <dbReference type="NCBI Taxonomy" id="40147"/>
    <lineage>
        <taxon>Eukaryota</taxon>
        <taxon>Metazoa</taxon>
        <taxon>Chordata</taxon>
        <taxon>Craniata</taxon>
        <taxon>Vertebrata</taxon>
        <taxon>Euteleostomi</taxon>
        <taxon>Actinopterygii</taxon>
        <taxon>Chondrostei</taxon>
        <taxon>Acipenseriformes</taxon>
        <taxon>Acipenseridae</taxon>
        <taxon>Acipenser</taxon>
    </lineage>
</organism>
<proteinExistence type="predicted"/>
<dbReference type="Pfam" id="PF00010">
    <property type="entry name" value="HLH"/>
    <property type="match status" value="1"/>
</dbReference>
<dbReference type="Gene3D" id="4.10.280.10">
    <property type="entry name" value="Helix-loop-helix DNA-binding domain"/>
    <property type="match status" value="1"/>
</dbReference>
<evidence type="ECO:0000256" key="1">
    <source>
        <dbReference type="ARBA" id="ARBA00004123"/>
    </source>
</evidence>
<dbReference type="InterPro" id="IPR011598">
    <property type="entry name" value="bHLH_dom"/>
</dbReference>
<dbReference type="SMART" id="SM00353">
    <property type="entry name" value="HLH"/>
    <property type="match status" value="1"/>
</dbReference>
<dbReference type="InterPro" id="IPR050370">
    <property type="entry name" value="HES_HEY"/>
</dbReference>
<dbReference type="PANTHER" id="PTHR10985">
    <property type="entry name" value="BASIC HELIX-LOOP-HELIX TRANSCRIPTION FACTOR, HES-RELATED"/>
    <property type="match status" value="1"/>
</dbReference>
<comment type="caution">
    <text evidence="8">The sequence shown here is derived from an EMBL/GenBank/DDBJ whole genome shotgun (WGS) entry which is preliminary data.</text>
</comment>
<accession>A0AAD8CT54</accession>
<dbReference type="GO" id="GO:0005634">
    <property type="term" value="C:nucleus"/>
    <property type="evidence" value="ECO:0007669"/>
    <property type="project" value="UniProtKB-SubCell"/>
</dbReference>
<feature type="domain" description="BHLH" evidence="7">
    <location>
        <begin position="33"/>
        <end position="88"/>
    </location>
</feature>
<gene>
    <name evidence="8" type="ORF">AOXY_G25026</name>
</gene>
<dbReference type="Proteomes" id="UP001230051">
    <property type="component" value="Unassembled WGS sequence"/>
</dbReference>
<reference evidence="8" key="1">
    <citation type="submission" date="2022-02" db="EMBL/GenBank/DDBJ databases">
        <title>Atlantic sturgeon de novo genome assembly.</title>
        <authorList>
            <person name="Stock M."/>
            <person name="Klopp C."/>
            <person name="Guiguen Y."/>
            <person name="Cabau C."/>
            <person name="Parinello H."/>
            <person name="Santidrian Yebra-Pimentel E."/>
            <person name="Kuhl H."/>
            <person name="Dirks R.P."/>
            <person name="Guessner J."/>
            <person name="Wuertz S."/>
            <person name="Du K."/>
            <person name="Schartl M."/>
        </authorList>
    </citation>
    <scope>NUCLEOTIDE SEQUENCE</scope>
    <source>
        <strain evidence="8">STURGEONOMICS-FGT-2020</strain>
        <tissue evidence="8">Whole blood</tissue>
    </source>
</reference>
<name>A0AAD8CT54_ACIOX</name>
<keyword evidence="4" id="KW-0804">Transcription</keyword>
<protein>
    <recommendedName>
        <fullName evidence="7">BHLH domain-containing protein</fullName>
    </recommendedName>
</protein>
<feature type="region of interest" description="Disordered" evidence="6">
    <location>
        <begin position="212"/>
        <end position="236"/>
    </location>
</feature>
<evidence type="ECO:0000256" key="2">
    <source>
        <dbReference type="ARBA" id="ARBA00022491"/>
    </source>
</evidence>
<dbReference type="SUPFAM" id="SSF47459">
    <property type="entry name" value="HLH, helix-loop-helix DNA-binding domain"/>
    <property type="match status" value="1"/>
</dbReference>
<feature type="region of interest" description="Disordered" evidence="6">
    <location>
        <begin position="140"/>
        <end position="178"/>
    </location>
</feature>
<dbReference type="AlphaFoldDB" id="A0AAD8CT54"/>
<evidence type="ECO:0000313" key="8">
    <source>
        <dbReference type="EMBL" id="KAK1157379.1"/>
    </source>
</evidence>
<dbReference type="InterPro" id="IPR036638">
    <property type="entry name" value="HLH_DNA-bd_sf"/>
</dbReference>
<comment type="subcellular location">
    <subcellularLocation>
        <location evidence="1">Nucleus</location>
    </subcellularLocation>
</comment>
<dbReference type="GO" id="GO:0046983">
    <property type="term" value="F:protein dimerization activity"/>
    <property type="evidence" value="ECO:0007669"/>
    <property type="project" value="InterPro"/>
</dbReference>
<feature type="region of interest" description="Disordered" evidence="6">
    <location>
        <begin position="1"/>
        <end position="37"/>
    </location>
</feature>
<feature type="compositionally biased region" description="Polar residues" evidence="6">
    <location>
        <begin position="1"/>
        <end position="15"/>
    </location>
</feature>
<keyword evidence="5" id="KW-0539">Nucleus</keyword>
<dbReference type="PROSITE" id="PS50888">
    <property type="entry name" value="BHLH"/>
    <property type="match status" value="1"/>
</dbReference>
<keyword evidence="3" id="KW-0805">Transcription regulation</keyword>
<evidence type="ECO:0000256" key="6">
    <source>
        <dbReference type="SAM" id="MobiDB-lite"/>
    </source>
</evidence>
<evidence type="ECO:0000256" key="4">
    <source>
        <dbReference type="ARBA" id="ARBA00023163"/>
    </source>
</evidence>
<evidence type="ECO:0000259" key="7">
    <source>
        <dbReference type="PROSITE" id="PS50888"/>
    </source>
</evidence>
<sequence>MEAGPSLNTDQLENSRTMHSDSRSTARQQASMERKISKPLMEKKRRARINNSLEQLRSLLESQYPKISKRKLEKADILELTVKCLKYLQNSHQDATVTKQQNVHLFHAGFQCCADRMDQFLLRSRPASQELRLELHSQLARPLAPKEPRRCTLDSASNRTGREASFSPSPYPQPQNHRPAVKRNIISSDFLESKQASRFSTAAKHQITPANINGNADNIVRPSVNQNGDASKSSQGPDLLLLRDAIYTKSECWRPW</sequence>
<dbReference type="EMBL" id="JAGXEW010000026">
    <property type="protein sequence ID" value="KAK1157379.1"/>
    <property type="molecule type" value="Genomic_DNA"/>
</dbReference>
<evidence type="ECO:0000256" key="5">
    <source>
        <dbReference type="ARBA" id="ARBA00023242"/>
    </source>
</evidence>
<evidence type="ECO:0000256" key="3">
    <source>
        <dbReference type="ARBA" id="ARBA00023015"/>
    </source>
</evidence>
<keyword evidence="2" id="KW-0678">Repressor</keyword>
<feature type="compositionally biased region" description="Polar residues" evidence="6">
    <location>
        <begin position="223"/>
        <end position="236"/>
    </location>
</feature>
<keyword evidence="9" id="KW-1185">Reference proteome</keyword>